<evidence type="ECO:0000256" key="2">
    <source>
        <dbReference type="SAM" id="SignalP"/>
    </source>
</evidence>
<dbReference type="EMBL" id="HBFQ01026721">
    <property type="protein sequence ID" value="CAD8844491.1"/>
    <property type="molecule type" value="Transcribed_RNA"/>
</dbReference>
<evidence type="ECO:0000313" key="3">
    <source>
        <dbReference type="EMBL" id="CAD8844491.1"/>
    </source>
</evidence>
<proteinExistence type="predicted"/>
<feature type="chain" id="PRO_5030554656" evidence="2">
    <location>
        <begin position="17"/>
        <end position="435"/>
    </location>
</feature>
<organism evidence="3">
    <name type="scientific">Noctiluca scintillans</name>
    <name type="common">Sea sparkle</name>
    <name type="synonym">Red tide dinoflagellate</name>
    <dbReference type="NCBI Taxonomy" id="2966"/>
    <lineage>
        <taxon>Eukaryota</taxon>
        <taxon>Sar</taxon>
        <taxon>Alveolata</taxon>
        <taxon>Dinophyceae</taxon>
        <taxon>Noctilucales</taxon>
        <taxon>Noctilucaceae</taxon>
        <taxon>Noctiluca</taxon>
    </lineage>
</organism>
<feature type="region of interest" description="Disordered" evidence="1">
    <location>
        <begin position="399"/>
        <end position="435"/>
    </location>
</feature>
<reference evidence="3" key="1">
    <citation type="submission" date="2021-01" db="EMBL/GenBank/DDBJ databases">
        <authorList>
            <person name="Corre E."/>
            <person name="Pelletier E."/>
            <person name="Niang G."/>
            <person name="Scheremetjew M."/>
            <person name="Finn R."/>
            <person name="Kale V."/>
            <person name="Holt S."/>
            <person name="Cochrane G."/>
            <person name="Meng A."/>
            <person name="Brown T."/>
            <person name="Cohen L."/>
        </authorList>
    </citation>
    <scope>NUCLEOTIDE SEQUENCE</scope>
</reference>
<dbReference type="AlphaFoldDB" id="A0A7S1A6V7"/>
<gene>
    <name evidence="3" type="ORF">NSCI0253_LOCUS18841</name>
</gene>
<name>A0A7S1A6V7_NOCSC</name>
<protein>
    <submittedName>
        <fullName evidence="3">Uncharacterized protein</fullName>
    </submittedName>
</protein>
<accession>A0A7S1A6V7</accession>
<sequence>MRYLPVLACAVVLTLSERICNNTLPATLAGIGRVKTNGSKFVGCFHLQEGLVLATAEVNASQNVSLHLHAFSDDATQSVRSLVHEPGVHLMSAVQLSHPGDWRFFLSVLGGNSSVAFFEYRLDLRTAGLANVTTATTSTINATNTTITTITIKMTNTTDTKSTNASMNCLHTNNTTNATHLNNCTNLNNRSNHTTNWNNGTTSNDTNVSDVLRITNFTMDRVSNSNRSNTGNVSNLSFGTNVSATLRIRNFTMGRVGNGSNNASKVNFHGNGTLTKNHSLVGSLDKVTNNRSESRSGQQPGASLRLSTTAAPASNGSLILPQKLAVVVDASANWDWLFGAMIVAVSGLLLMARWRRWFRKSQSSPALSDFALEPNPLRIGSFEVDDDIMVGGPLGGRRVQTGRLKGMSGGSDGGYFDMSTPRTSGRQPRWESIGF</sequence>
<feature type="signal peptide" evidence="2">
    <location>
        <begin position="1"/>
        <end position="16"/>
    </location>
</feature>
<evidence type="ECO:0000256" key="1">
    <source>
        <dbReference type="SAM" id="MobiDB-lite"/>
    </source>
</evidence>
<keyword evidence="2" id="KW-0732">Signal</keyword>